<evidence type="ECO:0000313" key="2">
    <source>
        <dbReference type="Proteomes" id="UP000184356"/>
    </source>
</evidence>
<dbReference type="Proteomes" id="UP000184356">
    <property type="component" value="Unassembled WGS sequence"/>
</dbReference>
<organism evidence="1 2">
    <name type="scientific">Aspergillus sydowii CBS 593.65</name>
    <dbReference type="NCBI Taxonomy" id="1036612"/>
    <lineage>
        <taxon>Eukaryota</taxon>
        <taxon>Fungi</taxon>
        <taxon>Dikarya</taxon>
        <taxon>Ascomycota</taxon>
        <taxon>Pezizomycotina</taxon>
        <taxon>Eurotiomycetes</taxon>
        <taxon>Eurotiomycetidae</taxon>
        <taxon>Eurotiales</taxon>
        <taxon>Aspergillaceae</taxon>
        <taxon>Aspergillus</taxon>
        <taxon>Aspergillus subgen. Nidulantes</taxon>
    </lineage>
</organism>
<gene>
    <name evidence="1" type="ORF">ASPSYDRAFT_901560</name>
</gene>
<dbReference type="GeneID" id="63768364"/>
<sequence length="234" mass="26995">MCYLEADNCAHIIAEEDRSIQILSQKDLINFDPMSAMNGVALCASCHIRYDDQSDPRLIFYPQDLDFFIFFELRDRACRSKDGSLWRVSTAAQYFKRGALYTRIVSRRKGQEKEVVKEPARWGGAPLGVLKRAFDIMGCARTDGIPEADMQRLRDLWDLYHRDNDETAQRMAARYGFSTTEEGKISVLEGSTRTTMSRACRRTARIGLWEIWTRQAQRARRPIWRRIAGITTGP</sequence>
<evidence type="ECO:0008006" key="3">
    <source>
        <dbReference type="Google" id="ProtNLM"/>
    </source>
</evidence>
<reference evidence="2" key="1">
    <citation type="journal article" date="2017" name="Genome Biol.">
        <title>Comparative genomics reveals high biological diversity and specific adaptations in the industrially and medically important fungal genus Aspergillus.</title>
        <authorList>
            <person name="de Vries R.P."/>
            <person name="Riley R."/>
            <person name="Wiebenga A."/>
            <person name="Aguilar-Osorio G."/>
            <person name="Amillis S."/>
            <person name="Uchima C.A."/>
            <person name="Anderluh G."/>
            <person name="Asadollahi M."/>
            <person name="Askin M."/>
            <person name="Barry K."/>
            <person name="Battaglia E."/>
            <person name="Bayram O."/>
            <person name="Benocci T."/>
            <person name="Braus-Stromeyer S.A."/>
            <person name="Caldana C."/>
            <person name="Canovas D."/>
            <person name="Cerqueira G.C."/>
            <person name="Chen F."/>
            <person name="Chen W."/>
            <person name="Choi C."/>
            <person name="Clum A."/>
            <person name="Dos Santos R.A."/>
            <person name="Damasio A.R."/>
            <person name="Diallinas G."/>
            <person name="Emri T."/>
            <person name="Fekete E."/>
            <person name="Flipphi M."/>
            <person name="Freyberg S."/>
            <person name="Gallo A."/>
            <person name="Gournas C."/>
            <person name="Habgood R."/>
            <person name="Hainaut M."/>
            <person name="Harispe M.L."/>
            <person name="Henrissat B."/>
            <person name="Hilden K.S."/>
            <person name="Hope R."/>
            <person name="Hossain A."/>
            <person name="Karabika E."/>
            <person name="Karaffa L."/>
            <person name="Karanyi Z."/>
            <person name="Krasevec N."/>
            <person name="Kuo A."/>
            <person name="Kusch H."/>
            <person name="LaButti K."/>
            <person name="Lagendijk E.L."/>
            <person name="Lapidus A."/>
            <person name="Levasseur A."/>
            <person name="Lindquist E."/>
            <person name="Lipzen A."/>
            <person name="Logrieco A.F."/>
            <person name="MacCabe A."/>
            <person name="Maekelae M.R."/>
            <person name="Malavazi I."/>
            <person name="Melin P."/>
            <person name="Meyer V."/>
            <person name="Mielnichuk N."/>
            <person name="Miskei M."/>
            <person name="Molnar A.P."/>
            <person name="Mule G."/>
            <person name="Ngan C.Y."/>
            <person name="Orejas M."/>
            <person name="Orosz E."/>
            <person name="Ouedraogo J.P."/>
            <person name="Overkamp K.M."/>
            <person name="Park H.-S."/>
            <person name="Perrone G."/>
            <person name="Piumi F."/>
            <person name="Punt P.J."/>
            <person name="Ram A.F."/>
            <person name="Ramon A."/>
            <person name="Rauscher S."/>
            <person name="Record E."/>
            <person name="Riano-Pachon D.M."/>
            <person name="Robert V."/>
            <person name="Roehrig J."/>
            <person name="Ruller R."/>
            <person name="Salamov A."/>
            <person name="Salih N.S."/>
            <person name="Samson R.A."/>
            <person name="Sandor E."/>
            <person name="Sanguinetti M."/>
            <person name="Schuetze T."/>
            <person name="Sepcic K."/>
            <person name="Shelest E."/>
            <person name="Sherlock G."/>
            <person name="Sophianopoulou V."/>
            <person name="Squina F.M."/>
            <person name="Sun H."/>
            <person name="Susca A."/>
            <person name="Todd R.B."/>
            <person name="Tsang A."/>
            <person name="Unkles S.E."/>
            <person name="van de Wiele N."/>
            <person name="van Rossen-Uffink D."/>
            <person name="Oliveira J.V."/>
            <person name="Vesth T.C."/>
            <person name="Visser J."/>
            <person name="Yu J.-H."/>
            <person name="Zhou M."/>
            <person name="Andersen M.R."/>
            <person name="Archer D.B."/>
            <person name="Baker S.E."/>
            <person name="Benoit I."/>
            <person name="Brakhage A.A."/>
            <person name="Braus G.H."/>
            <person name="Fischer R."/>
            <person name="Frisvad J.C."/>
            <person name="Goldman G.H."/>
            <person name="Houbraken J."/>
            <person name="Oakley B."/>
            <person name="Pocsi I."/>
            <person name="Scazzocchio C."/>
            <person name="Seiboth B."/>
            <person name="vanKuyk P.A."/>
            <person name="Wortman J."/>
            <person name="Dyer P.S."/>
            <person name="Grigoriev I.V."/>
        </authorList>
    </citation>
    <scope>NUCLEOTIDE SEQUENCE [LARGE SCALE GENOMIC DNA]</scope>
    <source>
        <strain evidence="2">CBS 593.65</strain>
    </source>
</reference>
<dbReference type="VEuPathDB" id="FungiDB:ASPSYDRAFT_901560"/>
<dbReference type="RefSeq" id="XP_040703645.1">
    <property type="nucleotide sequence ID" value="XM_040852291.1"/>
</dbReference>
<keyword evidence="2" id="KW-1185">Reference proteome</keyword>
<protein>
    <recommendedName>
        <fullName evidence="3">HNH nuclease domain-containing protein</fullName>
    </recommendedName>
</protein>
<name>A0A1L9TK86_9EURO</name>
<proteinExistence type="predicted"/>
<dbReference type="EMBL" id="KV878585">
    <property type="protein sequence ID" value="OJJ59839.1"/>
    <property type="molecule type" value="Genomic_DNA"/>
</dbReference>
<evidence type="ECO:0000313" key="1">
    <source>
        <dbReference type="EMBL" id="OJJ59839.1"/>
    </source>
</evidence>
<accession>A0A1L9TK86</accession>
<dbReference type="AlphaFoldDB" id="A0A1L9TK86"/>
<dbReference type="STRING" id="1036612.A0A1L9TK86"/>
<dbReference type="OrthoDB" id="3800761at2759"/>